<reference evidence="1 2" key="1">
    <citation type="submission" date="2020-08" db="EMBL/GenBank/DDBJ databases">
        <title>Functional genomics of gut bacteria from endangered species of beetles.</title>
        <authorList>
            <person name="Carlos-Shanley C."/>
        </authorList>
    </citation>
    <scope>NUCLEOTIDE SEQUENCE [LARGE SCALE GENOMIC DNA]</scope>
    <source>
        <strain evidence="1 2">S00245</strain>
    </source>
</reference>
<organism evidence="1 2">
    <name type="scientific">Novosphingobium chloroacetimidivorans</name>
    <dbReference type="NCBI Taxonomy" id="1428314"/>
    <lineage>
        <taxon>Bacteria</taxon>
        <taxon>Pseudomonadati</taxon>
        <taxon>Pseudomonadota</taxon>
        <taxon>Alphaproteobacteria</taxon>
        <taxon>Sphingomonadales</taxon>
        <taxon>Sphingomonadaceae</taxon>
        <taxon>Novosphingobium</taxon>
    </lineage>
</organism>
<dbReference type="EMBL" id="JACHLR010000021">
    <property type="protein sequence ID" value="MBB4860380.1"/>
    <property type="molecule type" value="Genomic_DNA"/>
</dbReference>
<protein>
    <submittedName>
        <fullName evidence="1">Uncharacterized protein</fullName>
    </submittedName>
</protein>
<comment type="caution">
    <text evidence="1">The sequence shown here is derived from an EMBL/GenBank/DDBJ whole genome shotgun (WGS) entry which is preliminary data.</text>
</comment>
<dbReference type="AlphaFoldDB" id="A0A7W7KCN2"/>
<evidence type="ECO:0000313" key="1">
    <source>
        <dbReference type="EMBL" id="MBB4860380.1"/>
    </source>
</evidence>
<accession>A0A7W7KCN2</accession>
<keyword evidence="2" id="KW-1185">Reference proteome</keyword>
<dbReference type="Proteomes" id="UP000555448">
    <property type="component" value="Unassembled WGS sequence"/>
</dbReference>
<evidence type="ECO:0000313" key="2">
    <source>
        <dbReference type="Proteomes" id="UP000555448"/>
    </source>
</evidence>
<gene>
    <name evidence="1" type="ORF">HNO88_003723</name>
</gene>
<name>A0A7W7KCN2_9SPHN</name>
<sequence length="554" mass="59529">MGYADFAGEFVIPAGVVAARPWLVCDGPNDATDLAVNWRRIRVEDITSERAAKDYADAASTSYTNANIAKGQAEGFASAASGSANTAGLRAGDAATSASAASGSAATATAKASEAATSATLSARYANGSSNRVTSDFAAGKSGWNIAGNAIHRQQWNANNADFQFANENYFGILGLDKNGDHYTDVYSSWAACNGGEWWQASAWLASRECVTFVYLQYADANATYLSDSNQSPSMYNNPRGWSNLENFSRVFVKQQTPANARYVRLVWRKGGWINNGTPDLSWAFMMRPMLAPATADQTDPSPYVPRGGGDGLKDASARIEEVSTVAATANTAVAQIKSTLQVDVNGASARLNTVEQVAAVAFDRTTGARWSKEAISPAGRAQLTVYSLDQNGTPQAGVDIIGDLSVRGDIFVDGTVYTSKIAPNAATQVWYTSRSDVIQYPTGIISTLSTGFAKYAGSESVVQYDVQVPLFGTDAVKINAWLDVWQGGTLIQNRGIRMEVDGNNETYLPFVYQHCFFNLPAGNYEARFSIERTSGHNCSTNGLYHMIVREFKR</sequence>
<proteinExistence type="predicted"/>